<reference evidence="1 2" key="1">
    <citation type="submission" date="2020-01" db="EMBL/GenBank/DDBJ databases">
        <title>Genomes assembled from Gulf of Kutch pelagic sediment metagenomes.</title>
        <authorList>
            <person name="Chandrashekar M."/>
            <person name="Mahajan M.S."/>
            <person name="Dave K.J."/>
            <person name="Vatsa P."/>
            <person name="Nathani N.M."/>
        </authorList>
    </citation>
    <scope>NUCLEOTIDE SEQUENCE [LARGE SCALE GENOMIC DNA]</scope>
    <source>
        <strain evidence="1">KS3-K002</strain>
    </source>
</reference>
<sequence length="101" mass="11404">MPLAVVEWHPAMLFAHEVVDRVYRKFTGEDAMLTAAQEDAHGEHSLHFGIEDDPRCRAADYADDGVDDRGAVLTETRARLGSEFDVVWEGDHLHVEYDPEP</sequence>
<name>A0AAE4ZDP7_9BACT</name>
<dbReference type="EMBL" id="JAACAK010000148">
    <property type="protein sequence ID" value="NIR76795.1"/>
    <property type="molecule type" value="Genomic_DNA"/>
</dbReference>
<organism evidence="1 2">
    <name type="scientific">Candidatus Kutchimonas denitrificans</name>
    <dbReference type="NCBI Taxonomy" id="3056748"/>
    <lineage>
        <taxon>Bacteria</taxon>
        <taxon>Pseudomonadati</taxon>
        <taxon>Gemmatimonadota</taxon>
        <taxon>Gemmatimonadia</taxon>
        <taxon>Candidatus Palauibacterales</taxon>
        <taxon>Candidatus Palauibacteraceae</taxon>
        <taxon>Candidatus Kutchimonas</taxon>
    </lineage>
</organism>
<evidence type="ECO:0008006" key="3">
    <source>
        <dbReference type="Google" id="ProtNLM"/>
    </source>
</evidence>
<gene>
    <name evidence="1" type="ORF">GWO12_17090</name>
</gene>
<dbReference type="Proteomes" id="UP000702544">
    <property type="component" value="Unassembled WGS sequence"/>
</dbReference>
<evidence type="ECO:0000313" key="1">
    <source>
        <dbReference type="EMBL" id="NIR76795.1"/>
    </source>
</evidence>
<proteinExistence type="predicted"/>
<accession>A0AAE4ZDP7</accession>
<dbReference type="AlphaFoldDB" id="A0AAE4ZDP7"/>
<protein>
    <recommendedName>
        <fullName evidence="3">Peptidase M15A C-terminal domain-containing protein</fullName>
    </recommendedName>
</protein>
<evidence type="ECO:0000313" key="2">
    <source>
        <dbReference type="Proteomes" id="UP000702544"/>
    </source>
</evidence>
<comment type="caution">
    <text evidence="1">The sequence shown here is derived from an EMBL/GenBank/DDBJ whole genome shotgun (WGS) entry which is preliminary data.</text>
</comment>